<evidence type="ECO:0000256" key="2">
    <source>
        <dbReference type="ARBA" id="ARBA00022771"/>
    </source>
</evidence>
<dbReference type="PROSITE" id="PS50103">
    <property type="entry name" value="ZF_C3H1"/>
    <property type="match status" value="1"/>
</dbReference>
<dbReference type="PANTHER" id="PTHR13078">
    <property type="entry name" value="PEROXISOMAL MULTIFUNCTIONAL ENZYME TYPE 2-RELATED"/>
    <property type="match status" value="1"/>
</dbReference>
<feature type="compositionally biased region" description="Basic residues" evidence="5">
    <location>
        <begin position="1107"/>
        <end position="1118"/>
    </location>
</feature>
<evidence type="ECO:0000256" key="3">
    <source>
        <dbReference type="ARBA" id="ARBA00022833"/>
    </source>
</evidence>
<feature type="compositionally biased region" description="Basic residues" evidence="5">
    <location>
        <begin position="1177"/>
        <end position="1186"/>
    </location>
</feature>
<dbReference type="GO" id="GO:0008270">
    <property type="term" value="F:zinc ion binding"/>
    <property type="evidence" value="ECO:0007669"/>
    <property type="project" value="UniProtKB-KW"/>
</dbReference>
<evidence type="ECO:0000313" key="9">
    <source>
        <dbReference type="Proteomes" id="UP000434172"/>
    </source>
</evidence>
<dbReference type="InterPro" id="IPR036859">
    <property type="entry name" value="CAP-Gly_dom_sf"/>
</dbReference>
<dbReference type="Gene3D" id="3.10.129.10">
    <property type="entry name" value="Hotdog Thioesterase"/>
    <property type="match status" value="1"/>
</dbReference>
<dbReference type="Gene3D" id="2.30.30.1190">
    <property type="match status" value="1"/>
</dbReference>
<feature type="region of interest" description="Disordered" evidence="5">
    <location>
        <begin position="1261"/>
        <end position="1358"/>
    </location>
</feature>
<keyword evidence="3 4" id="KW-0862">Zinc</keyword>
<dbReference type="GO" id="GO:0044594">
    <property type="term" value="F:17-beta-hydroxysteroid dehydrogenase (NAD+) activity"/>
    <property type="evidence" value="ECO:0007669"/>
    <property type="project" value="TreeGrafter"/>
</dbReference>
<evidence type="ECO:0000313" key="8">
    <source>
        <dbReference type="EMBL" id="KAF0326259.1"/>
    </source>
</evidence>
<dbReference type="PROSITE" id="PS50245">
    <property type="entry name" value="CAP_GLY_2"/>
    <property type="match status" value="1"/>
</dbReference>
<feature type="compositionally biased region" description="Pro residues" evidence="5">
    <location>
        <begin position="1066"/>
        <end position="1076"/>
    </location>
</feature>
<feature type="region of interest" description="Disordered" evidence="5">
    <location>
        <begin position="833"/>
        <end position="871"/>
    </location>
</feature>
<evidence type="ECO:0000256" key="1">
    <source>
        <dbReference type="ARBA" id="ARBA00022723"/>
    </source>
</evidence>
<dbReference type="SUPFAM" id="SSF90229">
    <property type="entry name" value="CCCH zinc finger"/>
    <property type="match status" value="1"/>
</dbReference>
<feature type="compositionally biased region" description="Basic and acidic residues" evidence="5">
    <location>
        <begin position="1291"/>
        <end position="1315"/>
    </location>
</feature>
<dbReference type="InterPro" id="IPR000938">
    <property type="entry name" value="CAP-Gly_domain"/>
</dbReference>
<organism evidence="8 9">
    <name type="scientific">Colletotrichum asianum</name>
    <dbReference type="NCBI Taxonomy" id="702518"/>
    <lineage>
        <taxon>Eukaryota</taxon>
        <taxon>Fungi</taxon>
        <taxon>Dikarya</taxon>
        <taxon>Ascomycota</taxon>
        <taxon>Pezizomycotina</taxon>
        <taxon>Sordariomycetes</taxon>
        <taxon>Hypocreomycetidae</taxon>
        <taxon>Glomerellales</taxon>
        <taxon>Glomerellaceae</taxon>
        <taxon>Colletotrichum</taxon>
        <taxon>Colletotrichum gloeosporioides species complex</taxon>
    </lineage>
</organism>
<feature type="region of interest" description="Disordered" evidence="5">
    <location>
        <begin position="925"/>
        <end position="952"/>
    </location>
</feature>
<dbReference type="GO" id="GO:0005777">
    <property type="term" value="C:peroxisome"/>
    <property type="evidence" value="ECO:0007669"/>
    <property type="project" value="TreeGrafter"/>
</dbReference>
<name>A0A8H3ZNA3_9PEZI</name>
<dbReference type="InterPro" id="IPR000571">
    <property type="entry name" value="Znf_CCCH"/>
</dbReference>
<feature type="compositionally biased region" description="Low complexity" evidence="5">
    <location>
        <begin position="1166"/>
        <end position="1176"/>
    </location>
</feature>
<feature type="compositionally biased region" description="Acidic residues" evidence="5">
    <location>
        <begin position="835"/>
        <end position="850"/>
    </location>
</feature>
<accession>A0A8H3ZNA3</accession>
<reference evidence="8 9" key="1">
    <citation type="submission" date="2019-12" db="EMBL/GenBank/DDBJ databases">
        <title>A genome sequence resource for the geographically widespread anthracnose pathogen Colletotrichum asianum.</title>
        <authorList>
            <person name="Meng Y."/>
        </authorList>
    </citation>
    <scope>NUCLEOTIDE SEQUENCE [LARGE SCALE GENOMIC DNA]</scope>
    <source>
        <strain evidence="8 9">ICMP 18580</strain>
    </source>
</reference>
<protein>
    <submittedName>
        <fullName evidence="8">Tubulin-specific chaperone</fullName>
    </submittedName>
</protein>
<feature type="region of interest" description="Disordered" evidence="5">
    <location>
        <begin position="1166"/>
        <end position="1192"/>
    </location>
</feature>
<dbReference type="Pfam" id="PF01575">
    <property type="entry name" value="MaoC_dehydratas"/>
    <property type="match status" value="1"/>
</dbReference>
<dbReference type="OrthoDB" id="5273213at2759"/>
<dbReference type="InterPro" id="IPR032675">
    <property type="entry name" value="LRR_dom_sf"/>
</dbReference>
<dbReference type="GO" id="GO:0006635">
    <property type="term" value="P:fatty acid beta-oxidation"/>
    <property type="evidence" value="ECO:0007669"/>
    <property type="project" value="TreeGrafter"/>
</dbReference>
<feature type="compositionally biased region" description="Low complexity" evidence="5">
    <location>
        <begin position="1095"/>
        <end position="1104"/>
    </location>
</feature>
<proteinExistence type="predicted"/>
<dbReference type="GO" id="GO:0004300">
    <property type="term" value="F:enoyl-CoA hydratase activity"/>
    <property type="evidence" value="ECO:0007669"/>
    <property type="project" value="TreeGrafter"/>
</dbReference>
<dbReference type="Gene3D" id="2.30.30.190">
    <property type="entry name" value="CAP Gly-rich-like domain"/>
    <property type="match status" value="1"/>
</dbReference>
<dbReference type="CDD" id="cd03448">
    <property type="entry name" value="HDE_HSD"/>
    <property type="match status" value="1"/>
</dbReference>
<dbReference type="PANTHER" id="PTHR13078:SF57">
    <property type="entry name" value="DEHYDRATASE, PUTATIVE (AFU_ORTHOLOGUE AFUA_5G00640)-RELATED"/>
    <property type="match status" value="1"/>
</dbReference>
<evidence type="ECO:0000259" key="7">
    <source>
        <dbReference type="PROSITE" id="PS50245"/>
    </source>
</evidence>
<feature type="compositionally biased region" description="Polar residues" evidence="5">
    <location>
        <begin position="936"/>
        <end position="948"/>
    </location>
</feature>
<sequence>MSGPGVGFEYPRQEVSWVKRDVLLFANTELHPNFAVFPTYPIILSFKGNAQDVIDFYAAQKSVQIPNVPSFDPRRVVDGQRKLVLHKSLPTSSEGKKFEVRTKVLGVYDKGRPGSVVETQTDLVDAESNEVYASVITSSFYVAQGNWGGPKGPATENFPPPKDKKPDVTFEHQTNKQSALLYRLNGDYNPLHATPEPGKKMGFPGAIMHGLYSWNSTAHGLLEAFGGSNPANIKEYQARFAAPVMPGDKLVTDAWRTGEVKDGFEEIRFQTKVEGGKIVLSNGRALIKVVEPLKSKLIFLPVKYESNDDVWTAPDAVDCGLAVFDKMAHENHIGQRLSYDGALCTVRYVGAVAGTSGTWLGVEWDDTGRGKHDGQHKDVRYFTCLSKSPTAASFVRPTRPADAPQSFVAALNGKYASEQAAEREPEIQIVFFGKKPAEEVGFDKIRRQLARVEDLTIVILDGARIAIDVAPEDKSVKETSPLVTELDLSRNLFEEFRQVVRICRELEDLRSLRLNGNRFRVIEDDETKAFVKVNDLELEETLLDWGSLSGLARKFPSLSLLSCSLNQLSTLPTVPFGHLSDTLTTLDLEFNEFTSLADLSALSSLTSLCNLHLKGNNISTISPTSVPAPVFPESLQYLDVSYNAVTSWSFIDALTASFPGLNALRFAHNPIYERPDPETQGGGNQTKSTDEAYMLTIGRLGCLKALNFTTISTSDRSNAEMFYLSRIAKQLASVPEAAEPKVLAQHARYAELCTIYDAPDVIRRDEINPSYLEARLITVHFHYPHTTANKTKTTHLPKSSDIYAVKGTAGRLFGKDPLSLRLVWETGEWDPVAGFDEDEEADDSSDEEDAAGAIARSGEEETGTAQEGKGGRWVKREVELKDGPRQLGFCVDGLDVKIRVEDSVAPLFLVSRLVTKTYHEHMASAAALPSEDKRGLSQSMHNPHNEISSSEKARPFVSWPQHFIIRKGGARNSLVPVIPIDLLPDYVEIIGLPKELTISETVGMSNLGEFPKPPSDLQLNFVSPVAQTREPMLECIEAPAKASKVTTKPTADTRVGDPSKSSRAQDPPPVMPPPPRRVLDWAEDTESVSTDDFSGAENSSGSSSSDHKRRSVSKGKSTRSKEKSTAETAQRMLEVAAAASAHRPAPHLAHRSTSAPAVALSAEAVAKNNSGSNNGKKSNKSNKSKPARPAGSLCRHWCQTGQCSFGTDCRYTHQMPVTLEGLSDVGLTELPGWWRKSAGLPVEGTIDVRIFSAAGAAAATSISNGGKKSPGPASGGGSAIGTVSQSKKVKMKNDKEERKTAEEVHSVRLGVERARANASPVPVSSESGKRKMANGNALQAKKAQQVQHQLPVEKLVDI</sequence>
<feature type="compositionally biased region" description="Low complexity" evidence="5">
    <location>
        <begin position="1261"/>
        <end position="1272"/>
    </location>
</feature>
<dbReference type="Pfam" id="PF01302">
    <property type="entry name" value="CAP_GLY"/>
    <property type="match status" value="1"/>
</dbReference>
<feature type="region of interest" description="Disordered" evidence="5">
    <location>
        <begin position="1038"/>
        <end position="1128"/>
    </location>
</feature>
<gene>
    <name evidence="8" type="ORF">GQ607_006462</name>
</gene>
<feature type="domain" description="CAP-Gly" evidence="7">
    <location>
        <begin position="350"/>
        <end position="396"/>
    </location>
</feature>
<dbReference type="GO" id="GO:0003857">
    <property type="term" value="F:(3S)-3-hydroxyacyl-CoA dehydrogenase (NAD+) activity"/>
    <property type="evidence" value="ECO:0007669"/>
    <property type="project" value="TreeGrafter"/>
</dbReference>
<dbReference type="Proteomes" id="UP000434172">
    <property type="component" value="Unassembled WGS sequence"/>
</dbReference>
<comment type="caution">
    <text evidence="8">The sequence shown here is derived from an EMBL/GenBank/DDBJ whole genome shotgun (WGS) entry which is preliminary data.</text>
</comment>
<dbReference type="InterPro" id="IPR029069">
    <property type="entry name" value="HotDog_dom_sf"/>
</dbReference>
<dbReference type="InterPro" id="IPR001611">
    <property type="entry name" value="Leu-rich_rpt"/>
</dbReference>
<dbReference type="InterPro" id="IPR036855">
    <property type="entry name" value="Znf_CCCH_sf"/>
</dbReference>
<keyword evidence="1 4" id="KW-0479">Metal-binding</keyword>
<dbReference type="SUPFAM" id="SSF54637">
    <property type="entry name" value="Thioesterase/thiol ester dehydrase-isomerase"/>
    <property type="match status" value="2"/>
</dbReference>
<dbReference type="SUPFAM" id="SSF74924">
    <property type="entry name" value="Cap-Gly domain"/>
    <property type="match status" value="1"/>
</dbReference>
<dbReference type="Pfam" id="PF22622">
    <property type="entry name" value="MFE-2_hydrat-2_N"/>
    <property type="match status" value="1"/>
</dbReference>
<dbReference type="InterPro" id="IPR054357">
    <property type="entry name" value="MFE-2_N"/>
</dbReference>
<dbReference type="InterPro" id="IPR002539">
    <property type="entry name" value="MaoC-like_dom"/>
</dbReference>
<evidence type="ECO:0000256" key="4">
    <source>
        <dbReference type="PROSITE-ProRule" id="PRU00723"/>
    </source>
</evidence>
<feature type="region of interest" description="Disordered" evidence="5">
    <location>
        <begin position="1137"/>
        <end position="1156"/>
    </location>
</feature>
<evidence type="ECO:0000259" key="6">
    <source>
        <dbReference type="PROSITE" id="PS50103"/>
    </source>
</evidence>
<dbReference type="SMART" id="SM01052">
    <property type="entry name" value="CAP_GLY"/>
    <property type="match status" value="1"/>
</dbReference>
<feature type="zinc finger region" description="C3H1-type" evidence="4">
    <location>
        <begin position="1188"/>
        <end position="1216"/>
    </location>
</feature>
<dbReference type="PROSITE" id="PS51450">
    <property type="entry name" value="LRR"/>
    <property type="match status" value="2"/>
</dbReference>
<keyword evidence="2 4" id="KW-0863">Zinc-finger</keyword>
<dbReference type="SUPFAM" id="SSF52047">
    <property type="entry name" value="RNI-like"/>
    <property type="match status" value="1"/>
</dbReference>
<evidence type="ECO:0000256" key="5">
    <source>
        <dbReference type="SAM" id="MobiDB-lite"/>
    </source>
</evidence>
<dbReference type="Gene3D" id="3.80.10.10">
    <property type="entry name" value="Ribonuclease Inhibitor"/>
    <property type="match status" value="2"/>
</dbReference>
<dbReference type="EMBL" id="WOWK01000031">
    <property type="protein sequence ID" value="KAF0326259.1"/>
    <property type="molecule type" value="Genomic_DNA"/>
</dbReference>
<feature type="domain" description="C3H1-type" evidence="6">
    <location>
        <begin position="1188"/>
        <end position="1216"/>
    </location>
</feature>
<keyword evidence="9" id="KW-1185">Reference proteome</keyword>